<evidence type="ECO:0000313" key="6">
    <source>
        <dbReference type="Proteomes" id="UP001161017"/>
    </source>
</evidence>
<gene>
    <name evidence="5" type="primary">fcf2</name>
    <name evidence="5" type="ORF">OHK93_003019</name>
</gene>
<dbReference type="GO" id="GO:0006396">
    <property type="term" value="P:RNA processing"/>
    <property type="evidence" value="ECO:0007669"/>
    <property type="project" value="TreeGrafter"/>
</dbReference>
<feature type="domain" description="Fcf2 pre-rRNA processing C-terminal" evidence="4">
    <location>
        <begin position="115"/>
        <end position="209"/>
    </location>
</feature>
<name>A0AA43TXR2_9LECA</name>
<dbReference type="Pfam" id="PF08698">
    <property type="entry name" value="Fcf2"/>
    <property type="match status" value="1"/>
</dbReference>
<dbReference type="Proteomes" id="UP001161017">
    <property type="component" value="Unassembled WGS sequence"/>
</dbReference>
<evidence type="ECO:0000256" key="2">
    <source>
        <dbReference type="ARBA" id="ARBA00023242"/>
    </source>
</evidence>
<feature type="compositionally biased region" description="Polar residues" evidence="3">
    <location>
        <begin position="1"/>
        <end position="17"/>
    </location>
</feature>
<protein>
    <submittedName>
        <fullName evidence="5">dTDP-fucopyranose mutase</fullName>
    </submittedName>
</protein>
<evidence type="ECO:0000256" key="3">
    <source>
        <dbReference type="SAM" id="MobiDB-lite"/>
    </source>
</evidence>
<dbReference type="InterPro" id="IPR014810">
    <property type="entry name" value="Fcf2_C"/>
</dbReference>
<feature type="region of interest" description="Disordered" evidence="3">
    <location>
        <begin position="1"/>
        <end position="21"/>
    </location>
</feature>
<dbReference type="EMBL" id="JAPUFD010000015">
    <property type="protein sequence ID" value="MDI1491808.1"/>
    <property type="molecule type" value="Genomic_DNA"/>
</dbReference>
<comment type="subcellular location">
    <subcellularLocation>
        <location evidence="1">Nucleus</location>
        <location evidence="1">Nucleolus</location>
    </subcellularLocation>
</comment>
<dbReference type="PANTHER" id="PTHR21686">
    <property type="entry name" value="DEOXYNUCLEOTIDYLTRANSFERASE TERMINAL-INTERACTING PROTEIN 2"/>
    <property type="match status" value="1"/>
</dbReference>
<comment type="caution">
    <text evidence="5">The sequence shown here is derived from an EMBL/GenBank/DDBJ whole genome shotgun (WGS) entry which is preliminary data.</text>
</comment>
<dbReference type="GO" id="GO:0003723">
    <property type="term" value="F:RNA binding"/>
    <property type="evidence" value="ECO:0007669"/>
    <property type="project" value="TreeGrafter"/>
</dbReference>
<evidence type="ECO:0000313" key="5">
    <source>
        <dbReference type="EMBL" id="MDI1491808.1"/>
    </source>
</evidence>
<reference evidence="5" key="1">
    <citation type="journal article" date="2023" name="Genome Biol. Evol.">
        <title>First Whole Genome Sequence and Flow Cytometry Genome Size Data for the Lichen-Forming Fungus Ramalina farinacea (Ascomycota).</title>
        <authorList>
            <person name="Llewellyn T."/>
            <person name="Mian S."/>
            <person name="Hill R."/>
            <person name="Leitch I.J."/>
            <person name="Gaya E."/>
        </authorList>
    </citation>
    <scope>NUCLEOTIDE SEQUENCE</scope>
    <source>
        <strain evidence="5">LIQ254RAFAR</strain>
    </source>
</reference>
<accession>A0AA43TXR2</accession>
<keyword evidence="6" id="KW-1185">Reference proteome</keyword>
<dbReference type="InterPro" id="IPR039883">
    <property type="entry name" value="Fcf2/DNTTIP2"/>
</dbReference>
<organism evidence="5 6">
    <name type="scientific">Ramalina farinacea</name>
    <dbReference type="NCBI Taxonomy" id="258253"/>
    <lineage>
        <taxon>Eukaryota</taxon>
        <taxon>Fungi</taxon>
        <taxon>Dikarya</taxon>
        <taxon>Ascomycota</taxon>
        <taxon>Pezizomycotina</taxon>
        <taxon>Lecanoromycetes</taxon>
        <taxon>OSLEUM clade</taxon>
        <taxon>Lecanoromycetidae</taxon>
        <taxon>Lecanorales</taxon>
        <taxon>Lecanorineae</taxon>
        <taxon>Ramalinaceae</taxon>
        <taxon>Ramalina</taxon>
    </lineage>
</organism>
<keyword evidence="2" id="KW-0539">Nucleus</keyword>
<sequence>MDPSSVLSPVDDTTISGESELDQIRSLLENAERRMQGENPSMATVPSFHHIDHTLPKFRRLKEPRVENPTIVQHQGVARTDASCVQGSSIQRSANYGHKVEDPITQKKRKIQEKQATAGSDWFDLPRPEMNPAMKRDLQLLRMRGALDPKRHYKNESPQSLASGCFQIGTILEGPSEYYSARIPIKDRKRSFADEIMSSETSTGRFKRKYSEIQGSKVRGRKTFYKKLQQARSKGSLKD</sequence>
<dbReference type="PANTHER" id="PTHR21686:SF12">
    <property type="entry name" value="DEOXYNUCLEOTIDYLTRANSFERASE TERMINAL-INTERACTING PROTEIN 2"/>
    <property type="match status" value="1"/>
</dbReference>
<dbReference type="GO" id="GO:0005730">
    <property type="term" value="C:nucleolus"/>
    <property type="evidence" value="ECO:0007669"/>
    <property type="project" value="UniProtKB-SubCell"/>
</dbReference>
<evidence type="ECO:0000259" key="4">
    <source>
        <dbReference type="Pfam" id="PF08698"/>
    </source>
</evidence>
<evidence type="ECO:0000256" key="1">
    <source>
        <dbReference type="ARBA" id="ARBA00004604"/>
    </source>
</evidence>
<proteinExistence type="predicted"/>
<dbReference type="AlphaFoldDB" id="A0AA43TXR2"/>